<comment type="subunit">
    <text evidence="8">Homodimer. Interacts with FtsZ.</text>
</comment>
<evidence type="ECO:0000313" key="11">
    <source>
        <dbReference type="Proteomes" id="UP001596976"/>
    </source>
</evidence>
<evidence type="ECO:0000256" key="6">
    <source>
        <dbReference type="ARBA" id="ARBA00023306"/>
    </source>
</evidence>
<dbReference type="Proteomes" id="UP001596976">
    <property type="component" value="Unassembled WGS sequence"/>
</dbReference>
<dbReference type="PANTHER" id="PTHR34981">
    <property type="entry name" value="CELL DIVISION PROTEIN ZAPA"/>
    <property type="match status" value="1"/>
</dbReference>
<evidence type="ECO:0000256" key="1">
    <source>
        <dbReference type="ARBA" id="ARBA00004496"/>
    </source>
</evidence>
<keyword evidence="3" id="KW-0963">Cytoplasm</keyword>
<keyword evidence="11" id="KW-1185">Reference proteome</keyword>
<dbReference type="RefSeq" id="WP_381013337.1">
    <property type="nucleotide sequence ID" value="NZ_JBHTJF010000035.1"/>
</dbReference>
<protein>
    <recommendedName>
        <fullName evidence="2">Cell division protein ZapA</fullName>
    </recommendedName>
    <alternativeName>
        <fullName evidence="9">Z ring-associated protein ZapA</fullName>
    </alternativeName>
</protein>
<evidence type="ECO:0000256" key="9">
    <source>
        <dbReference type="ARBA" id="ARBA00033158"/>
    </source>
</evidence>
<dbReference type="Gene3D" id="6.10.250.790">
    <property type="match status" value="1"/>
</dbReference>
<evidence type="ECO:0000256" key="2">
    <source>
        <dbReference type="ARBA" id="ARBA00015195"/>
    </source>
</evidence>
<evidence type="ECO:0000256" key="3">
    <source>
        <dbReference type="ARBA" id="ARBA00022490"/>
    </source>
</evidence>
<evidence type="ECO:0000256" key="5">
    <source>
        <dbReference type="ARBA" id="ARBA00023210"/>
    </source>
</evidence>
<dbReference type="InterPro" id="IPR036192">
    <property type="entry name" value="Cell_div_ZapA-like_sf"/>
</dbReference>
<keyword evidence="5" id="KW-0717">Septation</keyword>
<dbReference type="Pfam" id="PF05164">
    <property type="entry name" value="ZapA"/>
    <property type="match status" value="1"/>
</dbReference>
<reference evidence="11" key="1">
    <citation type="journal article" date="2019" name="Int. J. Syst. Evol. Microbiol.">
        <title>The Global Catalogue of Microorganisms (GCM) 10K type strain sequencing project: providing services to taxonomists for standard genome sequencing and annotation.</title>
        <authorList>
            <consortium name="The Broad Institute Genomics Platform"/>
            <consortium name="The Broad Institute Genome Sequencing Center for Infectious Disease"/>
            <person name="Wu L."/>
            <person name="Ma J."/>
        </authorList>
    </citation>
    <scope>NUCLEOTIDE SEQUENCE [LARGE SCALE GENOMIC DNA]</scope>
    <source>
        <strain evidence="11">CCUG 63563</strain>
    </source>
</reference>
<dbReference type="GO" id="GO:0051301">
    <property type="term" value="P:cell division"/>
    <property type="evidence" value="ECO:0007669"/>
    <property type="project" value="UniProtKB-KW"/>
</dbReference>
<organism evidence="10 11">
    <name type="scientific">Savagea faecisuis</name>
    <dbReference type="NCBI Taxonomy" id="1274803"/>
    <lineage>
        <taxon>Bacteria</taxon>
        <taxon>Bacillati</taxon>
        <taxon>Bacillota</taxon>
        <taxon>Bacilli</taxon>
        <taxon>Bacillales</taxon>
        <taxon>Caryophanaceae</taxon>
        <taxon>Savagea</taxon>
    </lineage>
</organism>
<evidence type="ECO:0000256" key="7">
    <source>
        <dbReference type="ARBA" id="ARBA00024910"/>
    </source>
</evidence>
<evidence type="ECO:0000256" key="4">
    <source>
        <dbReference type="ARBA" id="ARBA00022618"/>
    </source>
</evidence>
<dbReference type="EMBL" id="JBHTJF010000035">
    <property type="protein sequence ID" value="MFD0944244.1"/>
    <property type="molecule type" value="Genomic_DNA"/>
</dbReference>
<comment type="function">
    <text evidence="7">Activator of cell division through the inhibition of FtsZ GTPase activity, therefore promoting FtsZ assembly into bundles of protofilaments necessary for the formation of the division Z ring. It is recruited early at mid-cell but it is not essential for cell division.</text>
</comment>
<evidence type="ECO:0000313" key="10">
    <source>
        <dbReference type="EMBL" id="MFD0944244.1"/>
    </source>
</evidence>
<dbReference type="InterPro" id="IPR053712">
    <property type="entry name" value="Bac_CellDiv_Activator"/>
</dbReference>
<comment type="subcellular location">
    <subcellularLocation>
        <location evidence="1">Cytoplasm</location>
    </subcellularLocation>
</comment>
<gene>
    <name evidence="10" type="primary">zapA</name>
    <name evidence="10" type="ORF">ACFQ0V_10875</name>
</gene>
<accession>A0ABW3H4Q5</accession>
<dbReference type="InterPro" id="IPR007838">
    <property type="entry name" value="Cell_div_ZapA-like"/>
</dbReference>
<sequence length="86" mass="9932">MADEEKNRVEVDIYGQSYTIVGRESREQMRLVATMVDDKMREIRKVNPALDSTRLAVLTAVNSVNEQVKLKEQIKQLQQQLEQLKG</sequence>
<keyword evidence="4 10" id="KW-0132">Cell division</keyword>
<dbReference type="SUPFAM" id="SSF102829">
    <property type="entry name" value="Cell division protein ZapA-like"/>
    <property type="match status" value="1"/>
</dbReference>
<keyword evidence="6" id="KW-0131">Cell cycle</keyword>
<comment type="caution">
    <text evidence="10">The sequence shown here is derived from an EMBL/GenBank/DDBJ whole genome shotgun (WGS) entry which is preliminary data.</text>
</comment>
<dbReference type="PANTHER" id="PTHR34981:SF1">
    <property type="entry name" value="CELL DIVISION PROTEIN ZAPA"/>
    <property type="match status" value="1"/>
</dbReference>
<dbReference type="NCBIfam" id="NF010724">
    <property type="entry name" value="PRK14126.1"/>
    <property type="match status" value="1"/>
</dbReference>
<name>A0ABW3H4Q5_9BACL</name>
<evidence type="ECO:0000256" key="8">
    <source>
        <dbReference type="ARBA" id="ARBA00026068"/>
    </source>
</evidence>
<proteinExistence type="predicted"/>